<evidence type="ECO:0000313" key="7">
    <source>
        <dbReference type="Proteomes" id="UP000077317"/>
    </source>
</evidence>
<evidence type="ECO:0000256" key="3">
    <source>
        <dbReference type="ARBA" id="ARBA00023125"/>
    </source>
</evidence>
<dbReference type="PANTHER" id="PTHR30346">
    <property type="entry name" value="TRANSCRIPTIONAL DUAL REGULATOR HCAR-RELATED"/>
    <property type="match status" value="1"/>
</dbReference>
<name>A0A172Q6Z4_9STRE</name>
<dbReference type="PRINTS" id="PR00039">
    <property type="entry name" value="HTHLYSR"/>
</dbReference>
<reference evidence="7" key="2">
    <citation type="submission" date="2016-03" db="EMBL/GenBank/DDBJ databases">
        <title>Streptococcus antelopensis sp. nov., isolated from the feces of the Tibetan antelope (Pantholops hodgsonii) in Hoh Xil National Nature Reserve, Qinghai, China.</title>
        <authorList>
            <person name="Bai X."/>
        </authorList>
    </citation>
    <scope>NUCLEOTIDE SEQUENCE [LARGE SCALE GENOMIC DNA]</scope>
    <source>
        <strain evidence="7">TA 26</strain>
    </source>
</reference>
<proteinExistence type="inferred from homology"/>
<dbReference type="Gene3D" id="3.40.190.290">
    <property type="match status" value="1"/>
</dbReference>
<dbReference type="STRING" id="1811193.A0O21_03910"/>
<dbReference type="SUPFAM" id="SSF46785">
    <property type="entry name" value="Winged helix' DNA-binding domain"/>
    <property type="match status" value="1"/>
</dbReference>
<sequence length="295" mass="33313">MNIKQVEYLIETAKTLNLSRAAENLFISQPSLSYQIKVIEEEVGFLIFDRIGKSIRLTPAGQQLISSLQRISVEWQLAIEQAQNMGEKYKNSIKIGFASRSALYLLPQAIKEFEEKQPTVQIVPEIQAPNDSITAFIQKELDMILLPKEEAEKLTGITAYPLYTSHIYLLCQNKDPLAQKSHVASKDLAHRTLLINGGSSKTLRQVQQRVLSQVPISYYNSPTHDFTLIQVASDKAICLSPGYLNDHSGTFSWIPFDCPEHFDFVLCIHKGSHSASIKVLIDILQNLYDKTQLHL</sequence>
<evidence type="ECO:0000256" key="1">
    <source>
        <dbReference type="ARBA" id="ARBA00009437"/>
    </source>
</evidence>
<dbReference type="GO" id="GO:0032993">
    <property type="term" value="C:protein-DNA complex"/>
    <property type="evidence" value="ECO:0007669"/>
    <property type="project" value="TreeGrafter"/>
</dbReference>
<evidence type="ECO:0000256" key="2">
    <source>
        <dbReference type="ARBA" id="ARBA00023015"/>
    </source>
</evidence>
<keyword evidence="7" id="KW-1185">Reference proteome</keyword>
<dbReference type="PANTHER" id="PTHR30346:SF28">
    <property type="entry name" value="HTH-TYPE TRANSCRIPTIONAL REGULATOR CYNR"/>
    <property type="match status" value="1"/>
</dbReference>
<dbReference type="InterPro" id="IPR036390">
    <property type="entry name" value="WH_DNA-bd_sf"/>
</dbReference>
<keyword evidence="4" id="KW-0804">Transcription</keyword>
<evidence type="ECO:0000313" key="6">
    <source>
        <dbReference type="EMBL" id="AND79234.1"/>
    </source>
</evidence>
<dbReference type="Proteomes" id="UP000077317">
    <property type="component" value="Chromosome"/>
</dbReference>
<dbReference type="InterPro" id="IPR000847">
    <property type="entry name" value="LysR_HTH_N"/>
</dbReference>
<accession>A0A172Q6Z4</accession>
<dbReference type="InterPro" id="IPR005119">
    <property type="entry name" value="LysR_subst-bd"/>
</dbReference>
<feature type="domain" description="HTH lysR-type" evidence="5">
    <location>
        <begin position="1"/>
        <end position="58"/>
    </location>
</feature>
<evidence type="ECO:0000256" key="4">
    <source>
        <dbReference type="ARBA" id="ARBA00023163"/>
    </source>
</evidence>
<gene>
    <name evidence="6" type="ORF">A0O21_03910</name>
</gene>
<dbReference type="RefSeq" id="WP_067061613.1">
    <property type="nucleotide sequence ID" value="NZ_CP014699.1"/>
</dbReference>
<dbReference type="Pfam" id="PF00126">
    <property type="entry name" value="HTH_1"/>
    <property type="match status" value="1"/>
</dbReference>
<comment type="similarity">
    <text evidence="1">Belongs to the LysR transcriptional regulatory family.</text>
</comment>
<organism evidence="6 7">
    <name type="scientific">Streptococcus pantholopis</name>
    <dbReference type="NCBI Taxonomy" id="1811193"/>
    <lineage>
        <taxon>Bacteria</taxon>
        <taxon>Bacillati</taxon>
        <taxon>Bacillota</taxon>
        <taxon>Bacilli</taxon>
        <taxon>Lactobacillales</taxon>
        <taxon>Streptococcaceae</taxon>
        <taxon>Streptococcus</taxon>
    </lineage>
</organism>
<keyword evidence="2" id="KW-0805">Transcription regulation</keyword>
<dbReference type="Gene3D" id="1.10.10.10">
    <property type="entry name" value="Winged helix-like DNA-binding domain superfamily/Winged helix DNA-binding domain"/>
    <property type="match status" value="1"/>
</dbReference>
<dbReference type="CDD" id="cd05466">
    <property type="entry name" value="PBP2_LTTR_substrate"/>
    <property type="match status" value="1"/>
</dbReference>
<reference evidence="6 7" key="1">
    <citation type="journal article" date="2016" name="Int. J. Syst. Evol. Microbiol.">
        <title>Streptococcuspantholopis sp. nov., isolated from faeces of the Tibetan antelope (Pantholops hodgsonii).</title>
        <authorList>
            <person name="Bai X."/>
            <person name="Xiong Y."/>
            <person name="Lu S."/>
            <person name="Jin D."/>
            <person name="Lai X."/>
            <person name="Yang J."/>
            <person name="Niu L."/>
            <person name="Hu S."/>
            <person name="Meng X."/>
            <person name="Pu J."/>
            <person name="Ye C."/>
            <person name="Xu J."/>
        </authorList>
    </citation>
    <scope>NUCLEOTIDE SEQUENCE [LARGE SCALE GENOMIC DNA]</scope>
    <source>
        <strain evidence="6 7">TA 26</strain>
    </source>
</reference>
<dbReference type="InterPro" id="IPR036388">
    <property type="entry name" value="WH-like_DNA-bd_sf"/>
</dbReference>
<dbReference type="PROSITE" id="PS50931">
    <property type="entry name" value="HTH_LYSR"/>
    <property type="match status" value="1"/>
</dbReference>
<evidence type="ECO:0000259" key="5">
    <source>
        <dbReference type="PROSITE" id="PS50931"/>
    </source>
</evidence>
<dbReference type="SUPFAM" id="SSF53850">
    <property type="entry name" value="Periplasmic binding protein-like II"/>
    <property type="match status" value="1"/>
</dbReference>
<dbReference type="KEGG" id="spat:A0O21_03910"/>
<protein>
    <submittedName>
        <fullName evidence="6">Transcriptional regulator</fullName>
    </submittedName>
</protein>
<dbReference type="GO" id="GO:0003700">
    <property type="term" value="F:DNA-binding transcription factor activity"/>
    <property type="evidence" value="ECO:0007669"/>
    <property type="project" value="InterPro"/>
</dbReference>
<dbReference type="GO" id="GO:0003677">
    <property type="term" value="F:DNA binding"/>
    <property type="evidence" value="ECO:0007669"/>
    <property type="project" value="UniProtKB-KW"/>
</dbReference>
<dbReference type="OrthoDB" id="119203at2"/>
<keyword evidence="3" id="KW-0238">DNA-binding</keyword>
<dbReference type="AlphaFoldDB" id="A0A172Q6Z4"/>
<dbReference type="Pfam" id="PF03466">
    <property type="entry name" value="LysR_substrate"/>
    <property type="match status" value="1"/>
</dbReference>
<dbReference type="EMBL" id="CP014699">
    <property type="protein sequence ID" value="AND79234.1"/>
    <property type="molecule type" value="Genomic_DNA"/>
</dbReference>